<dbReference type="SUPFAM" id="SSF54001">
    <property type="entry name" value="Cysteine proteinases"/>
    <property type="match status" value="1"/>
</dbReference>
<gene>
    <name evidence="2" type="primary">LOC110799681</name>
</gene>
<evidence type="ECO:0000313" key="2">
    <source>
        <dbReference type="RefSeq" id="XP_056694037.1"/>
    </source>
</evidence>
<dbReference type="Gene3D" id="3.40.395.10">
    <property type="entry name" value="Adenoviral Proteinase, Chain A"/>
    <property type="match status" value="1"/>
</dbReference>
<reference evidence="1" key="1">
    <citation type="journal article" date="2021" name="Nat. Commun.">
        <title>Genomic analyses provide insights into spinach domestication and the genetic basis of agronomic traits.</title>
        <authorList>
            <person name="Cai X."/>
            <person name="Sun X."/>
            <person name="Xu C."/>
            <person name="Sun H."/>
            <person name="Wang X."/>
            <person name="Ge C."/>
            <person name="Zhang Z."/>
            <person name="Wang Q."/>
            <person name="Fei Z."/>
            <person name="Jiao C."/>
            <person name="Wang Q."/>
        </authorList>
    </citation>
    <scope>NUCLEOTIDE SEQUENCE [LARGE SCALE GENOMIC DNA]</scope>
    <source>
        <strain evidence="1">cv. Varoflay</strain>
    </source>
</reference>
<sequence length="185" mass="21713">MDNFVDDKMVLHPSVREPMLYLLNSSTDKDKYFYYRDVECVNCTAKHASSVLKGGEMDPEFIDAYMLDMFEREWSHRVSTRNRLYLPTYFHNLISISVGDDISSPSRRIKCSDSLIWYSRGNELDEINQVYIPLFEQDHWFLVVIDLAAQVKYIVGSIAVNAQCEKRVLKLLNRCSKKYMNDKDK</sequence>
<accession>A0ABM3REJ2</accession>
<evidence type="ECO:0000313" key="1">
    <source>
        <dbReference type="Proteomes" id="UP000813463"/>
    </source>
</evidence>
<proteinExistence type="predicted"/>
<reference evidence="2" key="2">
    <citation type="submission" date="2025-08" db="UniProtKB">
        <authorList>
            <consortium name="RefSeq"/>
        </authorList>
    </citation>
    <scope>IDENTIFICATION</scope>
    <source>
        <tissue evidence="2">Leaf</tissue>
    </source>
</reference>
<keyword evidence="1" id="KW-1185">Reference proteome</keyword>
<dbReference type="Proteomes" id="UP000813463">
    <property type="component" value="Chromosome 3"/>
</dbReference>
<name>A0ABM3REJ2_SPIOL</name>
<evidence type="ECO:0008006" key="3">
    <source>
        <dbReference type="Google" id="ProtNLM"/>
    </source>
</evidence>
<dbReference type="GeneID" id="110799681"/>
<protein>
    <recommendedName>
        <fullName evidence="3">Ubiquitin-like protease family profile domain-containing protein</fullName>
    </recommendedName>
</protein>
<dbReference type="InterPro" id="IPR038765">
    <property type="entry name" value="Papain-like_cys_pep_sf"/>
</dbReference>
<organism evidence="1 2">
    <name type="scientific">Spinacia oleracea</name>
    <name type="common">Spinach</name>
    <dbReference type="NCBI Taxonomy" id="3562"/>
    <lineage>
        <taxon>Eukaryota</taxon>
        <taxon>Viridiplantae</taxon>
        <taxon>Streptophyta</taxon>
        <taxon>Embryophyta</taxon>
        <taxon>Tracheophyta</taxon>
        <taxon>Spermatophyta</taxon>
        <taxon>Magnoliopsida</taxon>
        <taxon>eudicotyledons</taxon>
        <taxon>Gunneridae</taxon>
        <taxon>Pentapetalae</taxon>
        <taxon>Caryophyllales</taxon>
        <taxon>Chenopodiaceae</taxon>
        <taxon>Chenopodioideae</taxon>
        <taxon>Anserineae</taxon>
        <taxon>Spinacia</taxon>
    </lineage>
</organism>
<dbReference type="RefSeq" id="XP_056694037.1">
    <property type="nucleotide sequence ID" value="XM_056838059.1"/>
</dbReference>